<reference evidence="3 4" key="1">
    <citation type="submission" date="2016-01" db="EMBL/GenBank/DDBJ databases">
        <title>The new phylogeny of the genus Mycobacterium.</title>
        <authorList>
            <person name="Tarcisio F."/>
            <person name="Conor M."/>
            <person name="Antonella G."/>
            <person name="Elisabetta G."/>
            <person name="Giulia F.S."/>
            <person name="Sara T."/>
            <person name="Anna F."/>
            <person name="Clotilde B."/>
            <person name="Roberto B."/>
            <person name="Veronica D.S."/>
            <person name="Fabio R."/>
            <person name="Monica P."/>
            <person name="Olivier J."/>
            <person name="Enrico T."/>
            <person name="Nicola S."/>
        </authorList>
    </citation>
    <scope>NUCLEOTIDE SEQUENCE [LARGE SCALE GENOMIC DNA]</scope>
    <source>
        <strain evidence="3 4">DSM 45541</strain>
    </source>
</reference>
<name>A0A1X1WJM7_MYCIR</name>
<dbReference type="Proteomes" id="UP000193622">
    <property type="component" value="Unassembled WGS sequence"/>
</dbReference>
<dbReference type="RefSeq" id="WP_085175944.1">
    <property type="nucleotide sequence ID" value="NZ_LQPC01000034.1"/>
</dbReference>
<sequence>MNAPGRSPDVPGIRSLPMRVAPAEDESLDSWLEVLAARLDARWGELVAGVGVLSRPGEGAAQQLARAAVAPTELQIALISRATGVDPVRVEATTLAPWIAAHVSRQRSATMRVPGSRFCPLCLDERGGRWRVWWRLRWAFACLTHCCLLEDRCADCGGLQRLGPRPPGDKPVVGRCTSYLSSNRAGRCSAPLARNSVRLMGHDDPLFAAQRAILSVMRERRACGGIYTDQPVRSEVFSQDLRLLGTWILRVAHRHELGSRISDALARTYTSGAGTHPLVTSPTAGRRGSSSRVSSDAVAACVAVPVLSAADPAAAAEQLRWLTTSMRRRGLSPHTPAHRWRPGVSTALTAVAQHLASAK</sequence>
<proteinExistence type="predicted"/>
<organism evidence="3 4">
    <name type="scientific">Mycolicibacterium iranicum</name>
    <name type="common">Mycobacterium iranicum</name>
    <dbReference type="NCBI Taxonomy" id="912594"/>
    <lineage>
        <taxon>Bacteria</taxon>
        <taxon>Bacillati</taxon>
        <taxon>Actinomycetota</taxon>
        <taxon>Actinomycetes</taxon>
        <taxon>Mycobacteriales</taxon>
        <taxon>Mycobacteriaceae</taxon>
        <taxon>Mycolicibacterium</taxon>
    </lineage>
</organism>
<evidence type="ECO:0000259" key="2">
    <source>
        <dbReference type="Pfam" id="PF06527"/>
    </source>
</evidence>
<evidence type="ECO:0000256" key="1">
    <source>
        <dbReference type="SAM" id="MobiDB-lite"/>
    </source>
</evidence>
<dbReference type="EMBL" id="LQPC01000034">
    <property type="protein sequence ID" value="ORV86763.1"/>
    <property type="molecule type" value="Genomic_DNA"/>
</dbReference>
<protein>
    <recommendedName>
        <fullName evidence="2">TniQ domain-containing protein</fullName>
    </recommendedName>
</protein>
<comment type="caution">
    <text evidence="3">The sequence shown here is derived from an EMBL/GenBank/DDBJ whole genome shotgun (WGS) entry which is preliminary data.</text>
</comment>
<gene>
    <name evidence="3" type="ORF">AWC12_00285</name>
</gene>
<evidence type="ECO:0000313" key="3">
    <source>
        <dbReference type="EMBL" id="ORV86763.1"/>
    </source>
</evidence>
<dbReference type="InterPro" id="IPR009492">
    <property type="entry name" value="TniQ"/>
</dbReference>
<accession>A0A1X1WJM7</accession>
<feature type="region of interest" description="Disordered" evidence="1">
    <location>
        <begin position="272"/>
        <end position="291"/>
    </location>
</feature>
<feature type="domain" description="TniQ" evidence="2">
    <location>
        <begin position="17"/>
        <end position="149"/>
    </location>
</feature>
<evidence type="ECO:0000313" key="4">
    <source>
        <dbReference type="Proteomes" id="UP000193622"/>
    </source>
</evidence>
<dbReference type="AlphaFoldDB" id="A0A1X1WJM7"/>
<feature type="compositionally biased region" description="Polar residues" evidence="1">
    <location>
        <begin position="272"/>
        <end position="283"/>
    </location>
</feature>
<dbReference type="Pfam" id="PF06527">
    <property type="entry name" value="TniQ"/>
    <property type="match status" value="1"/>
</dbReference>